<feature type="region of interest" description="Disordered" evidence="1">
    <location>
        <begin position="199"/>
        <end position="252"/>
    </location>
</feature>
<evidence type="ECO:0000313" key="3">
    <source>
        <dbReference type="Proteomes" id="UP000034947"/>
    </source>
</evidence>
<organism evidence="2 3">
    <name type="scientific">Aspergillus ochraceoroseus</name>
    <dbReference type="NCBI Taxonomy" id="138278"/>
    <lineage>
        <taxon>Eukaryota</taxon>
        <taxon>Fungi</taxon>
        <taxon>Dikarya</taxon>
        <taxon>Ascomycota</taxon>
        <taxon>Pezizomycotina</taxon>
        <taxon>Eurotiomycetes</taxon>
        <taxon>Eurotiomycetidae</taxon>
        <taxon>Eurotiales</taxon>
        <taxon>Aspergillaceae</taxon>
        <taxon>Aspergillus</taxon>
        <taxon>Aspergillus subgen. Nidulantes</taxon>
    </lineage>
</organism>
<gene>
    <name evidence="2" type="ORF">AOCH_003771</name>
</gene>
<feature type="compositionally biased region" description="Polar residues" evidence="1">
    <location>
        <begin position="38"/>
        <end position="47"/>
    </location>
</feature>
<comment type="caution">
    <text evidence="2">The sequence shown here is derived from an EMBL/GenBank/DDBJ whole genome shotgun (WGS) entry which is preliminary data.</text>
</comment>
<dbReference type="Proteomes" id="UP000034947">
    <property type="component" value="Unassembled WGS sequence"/>
</dbReference>
<name>A0A0F8U6F9_9EURO</name>
<feature type="compositionally biased region" description="Polar residues" evidence="1">
    <location>
        <begin position="66"/>
        <end position="79"/>
    </location>
</feature>
<evidence type="ECO:0000256" key="1">
    <source>
        <dbReference type="SAM" id="MobiDB-lite"/>
    </source>
</evidence>
<proteinExistence type="predicted"/>
<accession>A0A0F8U6F9</accession>
<reference evidence="2 3" key="1">
    <citation type="submission" date="2015-02" db="EMBL/GenBank/DDBJ databases">
        <title>Draft Genome Sequences of Two Closely-Related Aflatoxigenic Aspergillus Species Obtained from the Cote d'Ivoire.</title>
        <authorList>
            <person name="Moore G.G."/>
            <person name="Beltz S.B."/>
            <person name="Mack B.M."/>
        </authorList>
    </citation>
    <scope>NUCLEOTIDE SEQUENCE [LARGE SCALE GENOMIC DNA]</scope>
    <source>
        <strain evidence="2 3">SRRC1432</strain>
    </source>
</reference>
<feature type="compositionally biased region" description="Basic and acidic residues" evidence="1">
    <location>
        <begin position="91"/>
        <end position="104"/>
    </location>
</feature>
<keyword evidence="3" id="KW-1185">Reference proteome</keyword>
<feature type="region of interest" description="Disordered" evidence="1">
    <location>
        <begin position="1"/>
        <end position="104"/>
    </location>
</feature>
<dbReference type="EMBL" id="JYKN01002785">
    <property type="protein sequence ID" value="KKK15153.1"/>
    <property type="molecule type" value="Genomic_DNA"/>
</dbReference>
<dbReference type="VEuPathDB" id="FungiDB:P175DRAFT_0429396"/>
<evidence type="ECO:0000313" key="2">
    <source>
        <dbReference type="EMBL" id="KKK15153.1"/>
    </source>
</evidence>
<dbReference type="AlphaFoldDB" id="A0A0F8U6F9"/>
<protein>
    <submittedName>
        <fullName evidence="2">Uncharacterized protein</fullName>
    </submittedName>
</protein>
<feature type="compositionally biased region" description="Polar residues" evidence="1">
    <location>
        <begin position="212"/>
        <end position="224"/>
    </location>
</feature>
<sequence>MSETPKRRRFLPEPIEVSSRSSKNNHTDPPAKQHSHPKNLSSQSPESDLNRYPRPWLDNTAFPRSKGQSHFPGTSQSLIEDTPVGGMGEMKPQREPQDVKDRHLAPRLLQTTPMTLKDELKQDGPRKFTPQLMETARHSFRRGRKAFTIDSSPELETRDLDLPHTHTDTSIDVPLDSTHGIHESRFSYSSLLRRQESRRHSFRVPDLPAIPSSCSEGSDESNIPNPGFSPLSVPSHVPERRQNTNKRQGFAHDRRLADYVSPLPVHPSENQLKEQALAAFPNEQVYQPVHHFAIDREEEDWTYGEDNVLRYERPELRASRRASSTDLHWELEYLRRHKEKVGARDRYTPGMRGARFSSAARRASRSIDKFATSNEKRDRDRELTRLKRTSPPMLGDDLVFPQSSTPQTTICEETHPVGSNECRYIFPGFPGLWSADPHHSTKHDAGGLWMGTCKIERSSAHSGDSLLPGIVTPIHDIPGDTWKCPNGISAVRHSNQHLTVRTKGSHITSSQNEGCEPEFNDGFVTQIYNYLSLGYPSVARYYDYELSKVSGVPIAALRGNDLNTDAKGHVGVQDTTNDDAANGACMRWVALRLYIREWVRQQPGMVDSASYHDTWGVRERKGSWAF</sequence>
<dbReference type="OrthoDB" id="4716584at2759"/>